<protein>
    <recommendedName>
        <fullName evidence="4">Large ribosomal subunit protein uL23</fullName>
    </recommendedName>
</protein>
<dbReference type="EMBL" id="JAGQLH010000047">
    <property type="protein sequence ID" value="MCA9385811.1"/>
    <property type="molecule type" value="Genomic_DNA"/>
</dbReference>
<evidence type="ECO:0000313" key="6">
    <source>
        <dbReference type="Proteomes" id="UP000754563"/>
    </source>
</evidence>
<dbReference type="InterPro" id="IPR012677">
    <property type="entry name" value="Nucleotide-bd_a/b_plait_sf"/>
</dbReference>
<name>A0A955RKI3_9BACT</name>
<dbReference type="AlphaFoldDB" id="A0A955RKI3"/>
<comment type="subunit">
    <text evidence="4">Part of the 50S ribosomal subunit. Contacts protein L29, and trigger factor when it is bound to the ribosome.</text>
</comment>
<dbReference type="GO" id="GO:0003735">
    <property type="term" value="F:structural constituent of ribosome"/>
    <property type="evidence" value="ECO:0007669"/>
    <property type="project" value="InterPro"/>
</dbReference>
<evidence type="ECO:0000256" key="1">
    <source>
        <dbReference type="ARBA" id="ARBA00006700"/>
    </source>
</evidence>
<gene>
    <name evidence="4 5" type="primary">rplW</name>
    <name evidence="5" type="ORF">KC717_04130</name>
</gene>
<dbReference type="SUPFAM" id="SSF54189">
    <property type="entry name" value="Ribosomal proteins S24e, L23 and L15e"/>
    <property type="match status" value="1"/>
</dbReference>
<comment type="caution">
    <text evidence="5">The sequence shown here is derived from an EMBL/GenBank/DDBJ whole genome shotgun (WGS) entry which is preliminary data.</text>
</comment>
<evidence type="ECO:0000256" key="4">
    <source>
        <dbReference type="HAMAP-Rule" id="MF_01369"/>
    </source>
</evidence>
<dbReference type="NCBIfam" id="NF004363">
    <property type="entry name" value="PRK05738.2-4"/>
    <property type="match status" value="1"/>
</dbReference>
<dbReference type="HAMAP" id="MF_01369_B">
    <property type="entry name" value="Ribosomal_uL23_B"/>
    <property type="match status" value="1"/>
</dbReference>
<dbReference type="PANTHER" id="PTHR11620">
    <property type="entry name" value="60S RIBOSOMAL PROTEIN L23A"/>
    <property type="match status" value="1"/>
</dbReference>
<comment type="function">
    <text evidence="4">One of the early assembly proteins it binds 23S rRNA. One of the proteins that surrounds the polypeptide exit tunnel on the outside of the ribosome. Forms the main docking site for trigger factor binding to the ribosome.</text>
</comment>
<evidence type="ECO:0000313" key="5">
    <source>
        <dbReference type="EMBL" id="MCA9385811.1"/>
    </source>
</evidence>
<sequence length="93" mass="10305">MNLIRPIITEKSLQLAETENKYTFYVKNGANKIEVAKEVGSRYGVNVISVNIANYLGKKVAFGRKRIPGRKSGYKKAIVTVKPGDTIADFNIS</sequence>
<dbReference type="GO" id="GO:0005840">
    <property type="term" value="C:ribosome"/>
    <property type="evidence" value="ECO:0007669"/>
    <property type="project" value="UniProtKB-KW"/>
</dbReference>
<dbReference type="GO" id="GO:1990904">
    <property type="term" value="C:ribonucleoprotein complex"/>
    <property type="evidence" value="ECO:0007669"/>
    <property type="project" value="UniProtKB-KW"/>
</dbReference>
<dbReference type="InterPro" id="IPR013025">
    <property type="entry name" value="Ribosomal_uL23-like"/>
</dbReference>
<keyword evidence="4" id="KW-0694">RNA-binding</keyword>
<dbReference type="InterPro" id="IPR012678">
    <property type="entry name" value="Ribosomal_uL23/eL15/eS24_sf"/>
</dbReference>
<evidence type="ECO:0000256" key="3">
    <source>
        <dbReference type="ARBA" id="ARBA00023274"/>
    </source>
</evidence>
<reference evidence="5" key="1">
    <citation type="submission" date="2020-04" db="EMBL/GenBank/DDBJ databases">
        <authorList>
            <person name="Zhang T."/>
        </authorList>
    </citation>
    <scope>NUCLEOTIDE SEQUENCE</scope>
    <source>
        <strain evidence="5">HKST-UBA11</strain>
    </source>
</reference>
<organism evidence="5 6">
    <name type="scientific">Candidatus Dojkabacteria bacterium</name>
    <dbReference type="NCBI Taxonomy" id="2099670"/>
    <lineage>
        <taxon>Bacteria</taxon>
        <taxon>Candidatus Dojkabacteria</taxon>
    </lineage>
</organism>
<evidence type="ECO:0000256" key="2">
    <source>
        <dbReference type="ARBA" id="ARBA00022980"/>
    </source>
</evidence>
<comment type="similarity">
    <text evidence="1 4">Belongs to the universal ribosomal protein uL23 family.</text>
</comment>
<dbReference type="GO" id="GO:0019843">
    <property type="term" value="F:rRNA binding"/>
    <property type="evidence" value="ECO:0007669"/>
    <property type="project" value="UniProtKB-UniRule"/>
</dbReference>
<dbReference type="GO" id="GO:0006412">
    <property type="term" value="P:translation"/>
    <property type="evidence" value="ECO:0007669"/>
    <property type="project" value="UniProtKB-UniRule"/>
</dbReference>
<keyword evidence="3 4" id="KW-0687">Ribonucleoprotein</keyword>
<accession>A0A955RKI3</accession>
<dbReference type="Pfam" id="PF00276">
    <property type="entry name" value="Ribosomal_L23"/>
    <property type="match status" value="1"/>
</dbReference>
<proteinExistence type="inferred from homology"/>
<keyword evidence="2 4" id="KW-0689">Ribosomal protein</keyword>
<keyword evidence="4" id="KW-0699">rRNA-binding</keyword>
<dbReference type="Gene3D" id="3.30.70.330">
    <property type="match status" value="1"/>
</dbReference>
<dbReference type="Proteomes" id="UP000754563">
    <property type="component" value="Unassembled WGS sequence"/>
</dbReference>
<reference evidence="5" key="2">
    <citation type="journal article" date="2021" name="Microbiome">
        <title>Successional dynamics and alternative stable states in a saline activated sludge microbial community over 9 years.</title>
        <authorList>
            <person name="Wang Y."/>
            <person name="Ye J."/>
            <person name="Ju F."/>
            <person name="Liu L."/>
            <person name="Boyd J.A."/>
            <person name="Deng Y."/>
            <person name="Parks D.H."/>
            <person name="Jiang X."/>
            <person name="Yin X."/>
            <person name="Woodcroft B.J."/>
            <person name="Tyson G.W."/>
            <person name="Hugenholtz P."/>
            <person name="Polz M.F."/>
            <person name="Zhang T."/>
        </authorList>
    </citation>
    <scope>NUCLEOTIDE SEQUENCE</scope>
    <source>
        <strain evidence="5">HKST-UBA11</strain>
    </source>
</reference>